<dbReference type="InterPro" id="IPR036249">
    <property type="entry name" value="Thioredoxin-like_sf"/>
</dbReference>
<dbReference type="CDD" id="cd02947">
    <property type="entry name" value="TRX_family"/>
    <property type="match status" value="1"/>
</dbReference>
<organism evidence="2">
    <name type="scientific">bioreactor metagenome</name>
    <dbReference type="NCBI Taxonomy" id="1076179"/>
    <lineage>
        <taxon>unclassified sequences</taxon>
        <taxon>metagenomes</taxon>
        <taxon>ecological metagenomes</taxon>
    </lineage>
</organism>
<comment type="caution">
    <text evidence="2">The sequence shown here is derived from an EMBL/GenBank/DDBJ whole genome shotgun (WGS) entry which is preliminary data.</text>
</comment>
<dbReference type="EMBL" id="VSSQ01018797">
    <property type="protein sequence ID" value="MPM62298.1"/>
    <property type="molecule type" value="Genomic_DNA"/>
</dbReference>
<name>A0A645BB62_9ZZZZ</name>
<dbReference type="AlphaFoldDB" id="A0A645BB62"/>
<sequence length="89" mass="10601">MKVLKFSAIWCSACLIMKPRMAEIEKELPWLETISYDYDMDQPAVRQWKIDKILPTLIFVDCQNKEIERIHGEQSKKKLLSLIEKYRAL</sequence>
<reference evidence="2" key="1">
    <citation type="submission" date="2019-08" db="EMBL/GenBank/DDBJ databases">
        <authorList>
            <person name="Kucharzyk K."/>
            <person name="Murdoch R.W."/>
            <person name="Higgins S."/>
            <person name="Loffler F."/>
        </authorList>
    </citation>
    <scope>NUCLEOTIDE SEQUENCE</scope>
</reference>
<proteinExistence type="predicted"/>
<protein>
    <recommendedName>
        <fullName evidence="1">Thioredoxin domain-containing protein</fullName>
    </recommendedName>
</protein>
<dbReference type="InterPro" id="IPR013766">
    <property type="entry name" value="Thioredoxin_domain"/>
</dbReference>
<dbReference type="SUPFAM" id="SSF52833">
    <property type="entry name" value="Thioredoxin-like"/>
    <property type="match status" value="1"/>
</dbReference>
<accession>A0A645BB62</accession>
<feature type="domain" description="Thioredoxin" evidence="1">
    <location>
        <begin position="3"/>
        <end position="84"/>
    </location>
</feature>
<dbReference type="Gene3D" id="3.40.30.10">
    <property type="entry name" value="Glutaredoxin"/>
    <property type="match status" value="1"/>
</dbReference>
<evidence type="ECO:0000259" key="1">
    <source>
        <dbReference type="Pfam" id="PF00085"/>
    </source>
</evidence>
<dbReference type="Pfam" id="PF00085">
    <property type="entry name" value="Thioredoxin"/>
    <property type="match status" value="1"/>
</dbReference>
<gene>
    <name evidence="2" type="ORF">SDC9_109164</name>
</gene>
<evidence type="ECO:0000313" key="2">
    <source>
        <dbReference type="EMBL" id="MPM62298.1"/>
    </source>
</evidence>